<dbReference type="Pfam" id="PF01786">
    <property type="entry name" value="AOX"/>
    <property type="match status" value="1"/>
</dbReference>
<reference evidence="15" key="1">
    <citation type="submission" date="2014-11" db="EMBL/GenBank/DDBJ databases">
        <authorList>
            <person name="Otto D Thomas"/>
            <person name="Naeem Raeece"/>
        </authorList>
    </citation>
    <scope>NUCLEOTIDE SEQUENCE</scope>
</reference>
<feature type="chain" id="PRO_5005192933" description="Ubiquinol oxidase" evidence="14">
    <location>
        <begin position="19"/>
        <end position="466"/>
    </location>
</feature>
<evidence type="ECO:0000256" key="12">
    <source>
        <dbReference type="ARBA" id="ARBA00023136"/>
    </source>
</evidence>
<dbReference type="Gene3D" id="1.20.1260.140">
    <property type="entry name" value="Alternative oxidase"/>
    <property type="match status" value="1"/>
</dbReference>
<accession>A0A0G4IE86</accession>
<keyword evidence="8" id="KW-0249">Electron transport</keyword>
<feature type="signal peptide" evidence="14">
    <location>
        <begin position="1"/>
        <end position="18"/>
    </location>
</feature>
<evidence type="ECO:0000256" key="7">
    <source>
        <dbReference type="ARBA" id="ARBA00022723"/>
    </source>
</evidence>
<dbReference type="GO" id="GO:0009916">
    <property type="term" value="F:alternative oxidase activity"/>
    <property type="evidence" value="ECO:0007669"/>
    <property type="project" value="InterPro"/>
</dbReference>
<dbReference type="GO" id="GO:0046872">
    <property type="term" value="F:metal ion binding"/>
    <property type="evidence" value="ECO:0007669"/>
    <property type="project" value="UniProtKB-KW"/>
</dbReference>
<dbReference type="VEuPathDB" id="CryptoDB:Cvel_13636"/>
<evidence type="ECO:0000256" key="9">
    <source>
        <dbReference type="ARBA" id="ARBA00022989"/>
    </source>
</evidence>
<evidence type="ECO:0000256" key="6">
    <source>
        <dbReference type="ARBA" id="ARBA00022692"/>
    </source>
</evidence>
<evidence type="ECO:0000256" key="11">
    <source>
        <dbReference type="ARBA" id="ARBA00023004"/>
    </source>
</evidence>
<keyword evidence="14" id="KW-0732">Signal</keyword>
<dbReference type="GO" id="GO:0005739">
    <property type="term" value="C:mitochondrion"/>
    <property type="evidence" value="ECO:0007669"/>
    <property type="project" value="TreeGrafter"/>
</dbReference>
<keyword evidence="9" id="KW-1133">Transmembrane helix</keyword>
<proteinExistence type="inferred from homology"/>
<dbReference type="PhylomeDB" id="A0A0G4IE86"/>
<sequence length="466" mass="53207">MLFVLWVLGGSLGPSAVAFNLQPSPSSSRHLRPQNAPRKQETALSTQPGFSSLDKELAARAGERVETEVSSGFLKDRLTQYGYFTRTAGNVDAEVKAGEVPAGGLELGLRNFKRELLALRRSVRFNEYAAIEEEMKPEGIAKVGWDVGNWLVANVFQKADKFLEEKGIFEAVTPSQEFEWLKDDEKSLERIKSNRALLAKLKLSNENCWRREEDRREAEKKEGRPDPSPIVLVPYLTVCWLLDYLYDGRPIQRFWFLETVARMPYFAYTSVLHLYESLGWWRAGAELRKLHNAEEWNELHHLLIMESLGGDKNWIDRFMAQHAAVIYYWVCIALYVFAPNLSYAFSELVEGHATDTYEEFLATNAEVLKGLPAPVVAREYYTGGDYYMFDAFQGAELATSRRPKCDSLYDVFRNIADDENEHIVTMRACADETVQSFLEKQKTVLRSKSTPTQQADFVLKEKQSSA</sequence>
<comment type="subcellular location">
    <subcellularLocation>
        <location evidence="2">Membrane</location>
    </subcellularLocation>
</comment>
<evidence type="ECO:0008006" key="16">
    <source>
        <dbReference type="Google" id="ProtNLM"/>
    </source>
</evidence>
<evidence type="ECO:0000256" key="3">
    <source>
        <dbReference type="ARBA" id="ARBA00008388"/>
    </source>
</evidence>
<evidence type="ECO:0000256" key="1">
    <source>
        <dbReference type="ARBA" id="ARBA00001962"/>
    </source>
</evidence>
<protein>
    <recommendedName>
        <fullName evidence="16">Ubiquinol oxidase</fullName>
    </recommendedName>
</protein>
<dbReference type="EMBL" id="CDMZ01005888">
    <property type="protein sequence ID" value="CEM55559.1"/>
    <property type="molecule type" value="Genomic_DNA"/>
</dbReference>
<name>A0A0G4IE86_9ALVE</name>
<evidence type="ECO:0000256" key="8">
    <source>
        <dbReference type="ARBA" id="ARBA00022982"/>
    </source>
</evidence>
<dbReference type="PANTHER" id="PTHR31803">
    <property type="entry name" value="ALTERNATIVE OXIDASE"/>
    <property type="match status" value="1"/>
</dbReference>
<dbReference type="PANTHER" id="PTHR31803:SF19">
    <property type="entry name" value="UBIQUINOL OXIDASE"/>
    <property type="match status" value="1"/>
</dbReference>
<evidence type="ECO:0000256" key="4">
    <source>
        <dbReference type="ARBA" id="ARBA00022448"/>
    </source>
</evidence>
<keyword evidence="6" id="KW-0812">Transmembrane</keyword>
<evidence type="ECO:0000313" key="15">
    <source>
        <dbReference type="EMBL" id="CEM55559.1"/>
    </source>
</evidence>
<feature type="region of interest" description="Disordered" evidence="13">
    <location>
        <begin position="447"/>
        <end position="466"/>
    </location>
</feature>
<keyword evidence="10" id="KW-0560">Oxidoreductase</keyword>
<keyword evidence="5" id="KW-0679">Respiratory chain</keyword>
<dbReference type="InterPro" id="IPR038659">
    <property type="entry name" value="AOX_sf"/>
</dbReference>
<dbReference type="AlphaFoldDB" id="A0A0G4IE86"/>
<evidence type="ECO:0000256" key="14">
    <source>
        <dbReference type="SAM" id="SignalP"/>
    </source>
</evidence>
<evidence type="ECO:0000256" key="5">
    <source>
        <dbReference type="ARBA" id="ARBA00022660"/>
    </source>
</evidence>
<dbReference type="InterPro" id="IPR002680">
    <property type="entry name" value="AOX"/>
</dbReference>
<keyword evidence="11" id="KW-0408">Iron</keyword>
<evidence type="ECO:0000256" key="10">
    <source>
        <dbReference type="ARBA" id="ARBA00023002"/>
    </source>
</evidence>
<comment type="similarity">
    <text evidence="3">Belongs to the alternative oxidase family.</text>
</comment>
<gene>
    <name evidence="15" type="ORF">Cvel_13636</name>
</gene>
<organism evidence="15">
    <name type="scientific">Chromera velia CCMP2878</name>
    <dbReference type="NCBI Taxonomy" id="1169474"/>
    <lineage>
        <taxon>Eukaryota</taxon>
        <taxon>Sar</taxon>
        <taxon>Alveolata</taxon>
        <taxon>Colpodellida</taxon>
        <taxon>Chromeraceae</taxon>
        <taxon>Chromera</taxon>
    </lineage>
</organism>
<dbReference type="GO" id="GO:0010230">
    <property type="term" value="P:alternative respiration"/>
    <property type="evidence" value="ECO:0007669"/>
    <property type="project" value="TreeGrafter"/>
</dbReference>
<keyword evidence="4" id="KW-0813">Transport</keyword>
<evidence type="ECO:0000256" key="2">
    <source>
        <dbReference type="ARBA" id="ARBA00004370"/>
    </source>
</evidence>
<comment type="cofactor">
    <cofactor evidence="1">
        <name>Fe cation</name>
        <dbReference type="ChEBI" id="CHEBI:24875"/>
    </cofactor>
</comment>
<dbReference type="GO" id="GO:0016020">
    <property type="term" value="C:membrane"/>
    <property type="evidence" value="ECO:0007669"/>
    <property type="project" value="UniProtKB-SubCell"/>
</dbReference>
<keyword evidence="12" id="KW-0472">Membrane</keyword>
<keyword evidence="7" id="KW-0479">Metal-binding</keyword>
<feature type="region of interest" description="Disordered" evidence="13">
    <location>
        <begin position="23"/>
        <end position="48"/>
    </location>
</feature>
<evidence type="ECO:0000256" key="13">
    <source>
        <dbReference type="SAM" id="MobiDB-lite"/>
    </source>
</evidence>